<dbReference type="InterPro" id="IPR011020">
    <property type="entry name" value="HTTM-like"/>
</dbReference>
<protein>
    <recommendedName>
        <fullName evidence="7">HTTM-like domain-containing protein</fullName>
    </recommendedName>
</protein>
<dbReference type="OMA" id="HAGFIMC"/>
<dbReference type="RefSeq" id="XP_644117.1">
    <property type="nucleotide sequence ID" value="XM_639025.1"/>
</dbReference>
<evidence type="ECO:0000256" key="5">
    <source>
        <dbReference type="SAM" id="MobiDB-lite"/>
    </source>
</evidence>
<evidence type="ECO:0000256" key="6">
    <source>
        <dbReference type="SAM" id="Phobius"/>
    </source>
</evidence>
<dbReference type="HOGENOM" id="CLU_022162_0_0_1"/>
<feature type="transmembrane region" description="Helical" evidence="6">
    <location>
        <begin position="376"/>
        <end position="401"/>
    </location>
</feature>
<dbReference type="AlphaFoldDB" id="Q86HP1"/>
<keyword evidence="4 6" id="KW-0472">Membrane</keyword>
<comment type="caution">
    <text evidence="8">The sequence shown here is derived from an EMBL/GenBank/DDBJ whole genome shotgun (WGS) entry which is preliminary data.</text>
</comment>
<feature type="compositionally biased region" description="Low complexity" evidence="5">
    <location>
        <begin position="489"/>
        <end position="504"/>
    </location>
</feature>
<name>Q86HP1_DICDI</name>
<dbReference type="Proteomes" id="UP000002195">
    <property type="component" value="Unassembled WGS sequence"/>
</dbReference>
<gene>
    <name evidence="8" type="ORF">DDB_G0274495</name>
</gene>
<dbReference type="KEGG" id="ddi:DDB_G0274495"/>
<keyword evidence="3 6" id="KW-1133">Transmembrane helix</keyword>
<dbReference type="FunCoup" id="Q86HP1">
    <property type="interactions" value="1"/>
</dbReference>
<dbReference type="EMBL" id="AAFI02000012">
    <property type="protein sequence ID" value="EAL70140.1"/>
    <property type="molecule type" value="Genomic_DNA"/>
</dbReference>
<feature type="domain" description="HTTM-like" evidence="7">
    <location>
        <begin position="35"/>
        <end position="414"/>
    </location>
</feature>
<dbReference type="PaxDb" id="44689-DDB0167708"/>
<evidence type="ECO:0000256" key="3">
    <source>
        <dbReference type="ARBA" id="ARBA00022989"/>
    </source>
</evidence>
<dbReference type="SMART" id="SM00752">
    <property type="entry name" value="HTTM"/>
    <property type="match status" value="1"/>
</dbReference>
<proteinExistence type="predicted"/>
<dbReference type="InParanoid" id="Q86HP1"/>
<evidence type="ECO:0000256" key="1">
    <source>
        <dbReference type="ARBA" id="ARBA00004127"/>
    </source>
</evidence>
<accession>Q555F2</accession>
<keyword evidence="2 6" id="KW-0812">Transmembrane</keyword>
<feature type="transmembrane region" description="Helical" evidence="6">
    <location>
        <begin position="124"/>
        <end position="143"/>
    </location>
</feature>
<reference evidence="8 9" key="1">
    <citation type="journal article" date="2005" name="Nature">
        <title>The genome of the social amoeba Dictyostelium discoideum.</title>
        <authorList>
            <consortium name="The Dictyostelium discoideum Sequencing Consortium"/>
            <person name="Eichinger L."/>
            <person name="Pachebat J.A."/>
            <person name="Glockner G."/>
            <person name="Rajandream M.A."/>
            <person name="Sucgang R."/>
            <person name="Berriman M."/>
            <person name="Song J."/>
            <person name="Olsen R."/>
            <person name="Szafranski K."/>
            <person name="Xu Q."/>
            <person name="Tunggal B."/>
            <person name="Kummerfeld S."/>
            <person name="Madera M."/>
            <person name="Konfortov B.A."/>
            <person name="Rivero F."/>
            <person name="Bankier A.T."/>
            <person name="Lehmann R."/>
            <person name="Hamlin N."/>
            <person name="Davies R."/>
            <person name="Gaudet P."/>
            <person name="Fey P."/>
            <person name="Pilcher K."/>
            <person name="Chen G."/>
            <person name="Saunders D."/>
            <person name="Sodergren E."/>
            <person name="Davis P."/>
            <person name="Kerhornou A."/>
            <person name="Nie X."/>
            <person name="Hall N."/>
            <person name="Anjard C."/>
            <person name="Hemphill L."/>
            <person name="Bason N."/>
            <person name="Farbrother P."/>
            <person name="Desany B."/>
            <person name="Just E."/>
            <person name="Morio T."/>
            <person name="Rost R."/>
            <person name="Churcher C."/>
            <person name="Cooper J."/>
            <person name="Haydock S."/>
            <person name="van Driessche N."/>
            <person name="Cronin A."/>
            <person name="Goodhead I."/>
            <person name="Muzny D."/>
            <person name="Mourier T."/>
            <person name="Pain A."/>
            <person name="Lu M."/>
            <person name="Harper D."/>
            <person name="Lindsay R."/>
            <person name="Hauser H."/>
            <person name="James K."/>
            <person name="Quiles M."/>
            <person name="Madan Babu M."/>
            <person name="Saito T."/>
            <person name="Buchrieser C."/>
            <person name="Wardroper A."/>
            <person name="Felder M."/>
            <person name="Thangavelu M."/>
            <person name="Johnson D."/>
            <person name="Knights A."/>
            <person name="Loulseged H."/>
            <person name="Mungall K."/>
            <person name="Oliver K."/>
            <person name="Price C."/>
            <person name="Quail M.A."/>
            <person name="Urushihara H."/>
            <person name="Hernandez J."/>
            <person name="Rabbinowitsch E."/>
            <person name="Steffen D."/>
            <person name="Sanders M."/>
            <person name="Ma J."/>
            <person name="Kohara Y."/>
            <person name="Sharp S."/>
            <person name="Simmonds M."/>
            <person name="Spiegler S."/>
            <person name="Tivey A."/>
            <person name="Sugano S."/>
            <person name="White B."/>
            <person name="Walker D."/>
            <person name="Woodward J."/>
            <person name="Winckler T."/>
            <person name="Tanaka Y."/>
            <person name="Shaulsky G."/>
            <person name="Schleicher M."/>
            <person name="Weinstock G."/>
            <person name="Rosenthal A."/>
            <person name="Cox E.C."/>
            <person name="Chisholm R.L."/>
            <person name="Gibbs R."/>
            <person name="Loomis W.F."/>
            <person name="Platzer M."/>
            <person name="Kay R.R."/>
            <person name="Williams J."/>
            <person name="Dear P.H."/>
            <person name="Noegel A.A."/>
            <person name="Barrell B."/>
            <person name="Kuspa A."/>
        </authorList>
    </citation>
    <scope>NUCLEOTIDE SEQUENCE [LARGE SCALE GENOMIC DNA]</scope>
    <source>
        <strain evidence="8 9">AX4</strain>
    </source>
</reference>
<dbReference type="eggNOG" id="ENOG502S72F">
    <property type="taxonomic scope" value="Eukaryota"/>
</dbReference>
<sequence length="813" mass="93847">MGKLKLKRPQSFTESFHNFISKETWKKVQHKTLMMFGMDYRSMALFRVTMALCVIGDVIERATDLSVMYTDSGVMPRHLITSRYSSNYFLPIHLVNTSFCFQAFLFTLHIVIAFSMLIGYRTKLSSILTWLMTISLQAYIGVIGHGGDVFFRMMLFLNIFIPTSKYFSWDSATFYQDSPIKRLNNNNNNNIVNSNNNNNNNNNVIINNVINSTNIPIINLSEPESPLQQQQLLQQQLQHDQELILQPPQQQQLKDININKDEIGIEIGSERGIEQKVIQAKRDPDSYRFVSFGTCAIILQIGLMYCTSYFHKSGAEWHNGDATFYALTLDYFATDIAKLFLYFPPALKVLTIAVAKWELFGILFLISPVYSDWCRLFGAIGFIAMHAGFIMCLRLGLFFFVTAGAELINIPTTVWELFFDLIEEKVLKGQQPTRVYYNTSSPISQRIALIFKTYFIIPGHAIFSPLEKMLNNEDSISNNSATQSPYLLSSSSSSSSSSNDNSGSDTDDAERSHRRRTSNLSSPTISSTMFSSSPLINGSKKDLVGDDWLVTIDSNGIRKRNIHALNYICSKSPLLFPLAKALTYVPANMCMLFTKICQKIHSRSQQSLIMSSGKRSLYQKKKNPIPQTPRIYSILNNIWMLFICYFLFAYNLNVFDYNFGFQQSWHQFAYVLRLDQSWNMFSPAPPKTHWWHVIHGELDDGTKVELFKNEGMFNFQINTEVNFEKPNPFYKSYGNHRWFKYYENGYNQANSDSMRLEHGRYLCREFNKRHTGDEQLYKFSVYFVHEFQNLDGTVGPKNHFSLWDHVCYDKKQI</sequence>
<comment type="subcellular location">
    <subcellularLocation>
        <location evidence="1">Endomembrane system</location>
        <topology evidence="1">Multi-pass membrane protein</topology>
    </subcellularLocation>
</comment>
<dbReference type="GeneID" id="8619546"/>
<dbReference type="GO" id="GO:0012505">
    <property type="term" value="C:endomembrane system"/>
    <property type="evidence" value="ECO:0007669"/>
    <property type="project" value="UniProtKB-SubCell"/>
</dbReference>
<feature type="transmembrane region" description="Helical" evidence="6">
    <location>
        <begin position="88"/>
        <end position="112"/>
    </location>
</feature>
<dbReference type="PANTHER" id="PTHR39535">
    <property type="entry name" value="SPORULATION-DELAYING PROTEIN SDPB"/>
    <property type="match status" value="1"/>
</dbReference>
<evidence type="ECO:0000313" key="8">
    <source>
        <dbReference type="EMBL" id="EAL70140.1"/>
    </source>
</evidence>
<evidence type="ECO:0000256" key="2">
    <source>
        <dbReference type="ARBA" id="ARBA00022692"/>
    </source>
</evidence>
<keyword evidence="9" id="KW-1185">Reference proteome</keyword>
<dbReference type="dictyBase" id="DDB_G0274495"/>
<evidence type="ECO:0000313" key="9">
    <source>
        <dbReference type="Proteomes" id="UP000002195"/>
    </source>
</evidence>
<dbReference type="PhylomeDB" id="Q86HP1"/>
<accession>Q86HP1</accession>
<feature type="transmembrane region" description="Helical" evidence="6">
    <location>
        <begin position="289"/>
        <end position="310"/>
    </location>
</feature>
<organism evidence="8 9">
    <name type="scientific">Dictyostelium discoideum</name>
    <name type="common">Social amoeba</name>
    <dbReference type="NCBI Taxonomy" id="44689"/>
    <lineage>
        <taxon>Eukaryota</taxon>
        <taxon>Amoebozoa</taxon>
        <taxon>Evosea</taxon>
        <taxon>Eumycetozoa</taxon>
        <taxon>Dictyostelia</taxon>
        <taxon>Dictyosteliales</taxon>
        <taxon>Dictyosteliaceae</taxon>
        <taxon>Dictyostelium</taxon>
    </lineage>
</organism>
<evidence type="ECO:0000259" key="7">
    <source>
        <dbReference type="SMART" id="SM00752"/>
    </source>
</evidence>
<dbReference type="InterPro" id="IPR052964">
    <property type="entry name" value="Sporulation_signal_mat"/>
</dbReference>
<evidence type="ECO:0000256" key="4">
    <source>
        <dbReference type="ARBA" id="ARBA00023136"/>
    </source>
</evidence>
<feature type="transmembrane region" description="Helical" evidence="6">
    <location>
        <begin position="349"/>
        <end position="370"/>
    </location>
</feature>
<feature type="region of interest" description="Disordered" evidence="5">
    <location>
        <begin position="482"/>
        <end position="526"/>
    </location>
</feature>
<dbReference type="VEuPathDB" id="AmoebaDB:DDB_G0274495"/>
<dbReference type="PANTHER" id="PTHR39535:SF3">
    <property type="entry name" value="HTTM DOMAIN-CONTAINING PROTEIN"/>
    <property type="match status" value="1"/>
</dbReference>